<feature type="compositionally biased region" description="Basic residues" evidence="1">
    <location>
        <begin position="110"/>
        <end position="123"/>
    </location>
</feature>
<sequence>MTDQDGSRREIWRGHHATGANRADARLDIFGVSAQQLLTGVPQSQPRLPGEEENRRMAVRGLGEILRRVSRLNAEYADPERDPGHGPSRTRPGHPLRLGQRAEACPQSGGRRRPSTLRKKYRHPPGPISACRCVRRRRAPG</sequence>
<accession>A0ABN5V7J5</accession>
<evidence type="ECO:0000256" key="1">
    <source>
        <dbReference type="SAM" id="MobiDB-lite"/>
    </source>
</evidence>
<evidence type="ECO:0000313" key="3">
    <source>
        <dbReference type="Proteomes" id="UP001321542"/>
    </source>
</evidence>
<organism evidence="2 3">
    <name type="scientific">Streptomyces graminofaciens</name>
    <dbReference type="NCBI Taxonomy" id="68212"/>
    <lineage>
        <taxon>Bacteria</taxon>
        <taxon>Bacillati</taxon>
        <taxon>Actinomycetota</taxon>
        <taxon>Actinomycetes</taxon>
        <taxon>Kitasatosporales</taxon>
        <taxon>Streptomycetaceae</taxon>
        <taxon>Streptomyces</taxon>
    </lineage>
</organism>
<reference evidence="2 3" key="1">
    <citation type="journal article" date="2010" name="ChemBioChem">
        <title>Cloning and characterization of the biosynthetic gene cluster of 16-membered macrolide antibiotic FD-891: involvement of a dual functional cytochrome P450 monooxygenase catalyzing epoxidation and hydroxylation.</title>
        <authorList>
            <person name="Kudo F."/>
            <person name="Motegi A."/>
            <person name="Mizoue K."/>
            <person name="Eguchi T."/>
        </authorList>
    </citation>
    <scope>NUCLEOTIDE SEQUENCE [LARGE SCALE GENOMIC DNA]</scope>
    <source>
        <strain evidence="2 3">A-8890</strain>
    </source>
</reference>
<gene>
    <name evidence="2" type="ORF">SGFS_002470</name>
</gene>
<proteinExistence type="predicted"/>
<reference evidence="2 3" key="2">
    <citation type="journal article" date="2023" name="ChemBioChem">
        <title>Acyltransferase Domain Exchange between Two Independent Type I Polyketide Synthases in the Same Producer Strain of Macrolide Antibiotics.</title>
        <authorList>
            <person name="Kudo F."/>
            <person name="Kishikawa K."/>
            <person name="Tsuboi K."/>
            <person name="Kido T."/>
            <person name="Usui T."/>
            <person name="Hashimoto J."/>
            <person name="Shin-Ya K."/>
            <person name="Miyanaga A."/>
            <person name="Eguchi T."/>
        </authorList>
    </citation>
    <scope>NUCLEOTIDE SEQUENCE [LARGE SCALE GENOMIC DNA]</scope>
    <source>
        <strain evidence="2 3">A-8890</strain>
    </source>
</reference>
<keyword evidence="3" id="KW-1185">Reference proteome</keyword>
<dbReference type="RefSeq" id="WP_286246882.1">
    <property type="nucleotide sequence ID" value="NZ_AP018448.1"/>
</dbReference>
<feature type="region of interest" description="Disordered" evidence="1">
    <location>
        <begin position="1"/>
        <end position="22"/>
    </location>
</feature>
<feature type="compositionally biased region" description="Basic and acidic residues" evidence="1">
    <location>
        <begin position="1"/>
        <end position="13"/>
    </location>
</feature>
<dbReference type="EMBL" id="AP018448">
    <property type="protein sequence ID" value="BBC28956.1"/>
    <property type="molecule type" value="Genomic_DNA"/>
</dbReference>
<name>A0ABN5V7J5_9ACTN</name>
<feature type="region of interest" description="Disordered" evidence="1">
    <location>
        <begin position="73"/>
        <end position="141"/>
    </location>
</feature>
<protein>
    <submittedName>
        <fullName evidence="2">Uncharacterized protein</fullName>
    </submittedName>
</protein>
<dbReference type="Proteomes" id="UP001321542">
    <property type="component" value="Chromosome"/>
</dbReference>
<evidence type="ECO:0000313" key="2">
    <source>
        <dbReference type="EMBL" id="BBC28956.1"/>
    </source>
</evidence>